<gene>
    <name evidence="3" type="ORF">H312_03641</name>
</gene>
<reference evidence="3 4" key="2">
    <citation type="submission" date="2014-03" db="EMBL/GenBank/DDBJ databases">
        <title>The Genome Sequence of Anncaliia algerae insect isolate PRA339.</title>
        <authorList>
            <consortium name="The Broad Institute Genome Sequencing Platform"/>
            <consortium name="The Broad Institute Genome Sequencing Center for Infectious Disease"/>
            <person name="Cuomo C."/>
            <person name="Becnel J."/>
            <person name="Sanscrainte N."/>
            <person name="Walker B."/>
            <person name="Young S.K."/>
            <person name="Zeng Q."/>
            <person name="Gargeya S."/>
            <person name="Fitzgerald M."/>
            <person name="Haas B."/>
            <person name="Abouelleil A."/>
            <person name="Alvarado L."/>
            <person name="Arachchi H.M."/>
            <person name="Berlin A.M."/>
            <person name="Chapman S.B."/>
            <person name="Dewar J."/>
            <person name="Goldberg J."/>
            <person name="Griggs A."/>
            <person name="Gujja S."/>
            <person name="Hansen M."/>
            <person name="Howarth C."/>
            <person name="Imamovic A."/>
            <person name="Larimer J."/>
            <person name="McCowan C."/>
            <person name="Murphy C."/>
            <person name="Neiman D."/>
            <person name="Pearson M."/>
            <person name="Priest M."/>
            <person name="Roberts A."/>
            <person name="Saif S."/>
            <person name="Shea T."/>
            <person name="Sisk P."/>
            <person name="Sykes S."/>
            <person name="Wortman J."/>
            <person name="Nusbaum C."/>
            <person name="Birren B."/>
        </authorList>
    </citation>
    <scope>NUCLEOTIDE SEQUENCE [LARGE SCALE GENOMIC DNA]</scope>
    <source>
        <strain evidence="3 4">PRA339</strain>
    </source>
</reference>
<proteinExistence type="predicted"/>
<dbReference type="STRING" id="1288291.A0A059EW80"/>
<sequence length="342" mass="39927">MEETFFSSFITSLHSYNNKIIVGLDDGTIRTDEFSFTAHEKEFDTLESVDIPEKVNDFFIVDSGSFHQQFVSCNDKSINVNKVRPNISCIDIIENNYTKESLSYRAECTSSLKNMHNYNIESLSYSNDYFISTDYLRINLWNIHNLSHSYNLLDCKPKKLEEMEYVITKGLLMNDSFSYGTSNGEVFINDLRIKSTNQNKIVIPKSEDLYEEILRMIHDYLIIENNLIIRDMNTVYFYDLRMNDCFNRIIFDGLSIDYIEKHFKTNSFGNFKLSTDKHNFFSGGGEGILYKIDNQYNLFSIDLKSEESLELVCNNNNDLFCSIGKSLMKIDDSYFKEVKKNI</sequence>
<dbReference type="GO" id="GO:0019888">
    <property type="term" value="F:protein phosphatase regulator activity"/>
    <property type="evidence" value="ECO:0007669"/>
    <property type="project" value="InterPro"/>
</dbReference>
<name>A0A059EW80_9MICR</name>
<dbReference type="OrthoDB" id="6274823at2759"/>
<dbReference type="VEuPathDB" id="MicrosporidiaDB:H312_03641"/>
<keyword evidence="1" id="KW-0853">WD repeat</keyword>
<evidence type="ECO:0000256" key="1">
    <source>
        <dbReference type="ARBA" id="ARBA00022574"/>
    </source>
</evidence>
<dbReference type="HOGENOM" id="CLU_060773_0_0_1"/>
<keyword evidence="2" id="KW-0677">Repeat</keyword>
<accession>A0A059EW80</accession>
<reference evidence="4" key="1">
    <citation type="submission" date="2013-02" db="EMBL/GenBank/DDBJ databases">
        <authorList>
            <consortium name="The Broad Institute Genome Sequencing Platform"/>
            <person name="Cuomo C."/>
            <person name="Becnel J."/>
            <person name="Sanscrainte N."/>
            <person name="Walker B."/>
            <person name="Young S.K."/>
            <person name="Zeng Q."/>
            <person name="Gargeya S."/>
            <person name="Fitzgerald M."/>
            <person name="Haas B."/>
            <person name="Abouelleil A."/>
            <person name="Alvarado L."/>
            <person name="Arachchi H.M."/>
            <person name="Berlin A.M."/>
            <person name="Chapman S.B."/>
            <person name="Dewar J."/>
            <person name="Goldberg J."/>
            <person name="Griggs A."/>
            <person name="Gujja S."/>
            <person name="Hansen M."/>
            <person name="Howarth C."/>
            <person name="Imamovic A."/>
            <person name="Larimer J."/>
            <person name="McCowan C."/>
            <person name="Murphy C."/>
            <person name="Neiman D."/>
            <person name="Pearson M."/>
            <person name="Priest M."/>
            <person name="Roberts A."/>
            <person name="Saif S."/>
            <person name="Shea T."/>
            <person name="Sisk P."/>
            <person name="Sykes S."/>
            <person name="Wortman J."/>
            <person name="Nusbaum C."/>
            <person name="Birren B."/>
        </authorList>
    </citation>
    <scope>NUCLEOTIDE SEQUENCE [LARGE SCALE GENOMIC DNA]</scope>
    <source>
        <strain evidence="4">PRA339</strain>
    </source>
</reference>
<evidence type="ECO:0000313" key="3">
    <source>
        <dbReference type="EMBL" id="KCZ78976.1"/>
    </source>
</evidence>
<organism evidence="3 4">
    <name type="scientific">Anncaliia algerae PRA339</name>
    <dbReference type="NCBI Taxonomy" id="1288291"/>
    <lineage>
        <taxon>Eukaryota</taxon>
        <taxon>Fungi</taxon>
        <taxon>Fungi incertae sedis</taxon>
        <taxon>Microsporidia</taxon>
        <taxon>Tubulinosematoidea</taxon>
        <taxon>Tubulinosematidae</taxon>
        <taxon>Anncaliia</taxon>
    </lineage>
</organism>
<dbReference type="InterPro" id="IPR036322">
    <property type="entry name" value="WD40_repeat_dom_sf"/>
</dbReference>
<evidence type="ECO:0008006" key="5">
    <source>
        <dbReference type="Google" id="ProtNLM"/>
    </source>
</evidence>
<dbReference type="Proteomes" id="UP000030655">
    <property type="component" value="Unassembled WGS sequence"/>
</dbReference>
<dbReference type="PANTHER" id="PTHR11871">
    <property type="entry name" value="PROTEIN PHOSPHATASE PP2A REGULATORY SUBUNIT B"/>
    <property type="match status" value="1"/>
</dbReference>
<dbReference type="GO" id="GO:0000159">
    <property type="term" value="C:protein phosphatase type 2A complex"/>
    <property type="evidence" value="ECO:0007669"/>
    <property type="project" value="InterPro"/>
</dbReference>
<evidence type="ECO:0000313" key="4">
    <source>
        <dbReference type="Proteomes" id="UP000030655"/>
    </source>
</evidence>
<dbReference type="AlphaFoldDB" id="A0A059EW80"/>
<evidence type="ECO:0000256" key="2">
    <source>
        <dbReference type="ARBA" id="ARBA00022737"/>
    </source>
</evidence>
<protein>
    <recommendedName>
        <fullName evidence="5">Serine/threonine-protein phosphatase 2A 55 kDa regulatory subunit B</fullName>
    </recommendedName>
</protein>
<dbReference type="SUPFAM" id="SSF50978">
    <property type="entry name" value="WD40 repeat-like"/>
    <property type="match status" value="1"/>
</dbReference>
<dbReference type="InterPro" id="IPR000009">
    <property type="entry name" value="PP2A_PR55"/>
</dbReference>
<keyword evidence="4" id="KW-1185">Reference proteome</keyword>
<dbReference type="EMBL" id="KK365515">
    <property type="protein sequence ID" value="KCZ78976.1"/>
    <property type="molecule type" value="Genomic_DNA"/>
</dbReference>